<reference evidence="2" key="1">
    <citation type="journal article" date="2022" name="Mol. Ecol. Resour.">
        <title>The genomes of chicory, endive, great burdock and yacon provide insights into Asteraceae palaeo-polyploidization history and plant inulin production.</title>
        <authorList>
            <person name="Fan W."/>
            <person name="Wang S."/>
            <person name="Wang H."/>
            <person name="Wang A."/>
            <person name="Jiang F."/>
            <person name="Liu H."/>
            <person name="Zhao H."/>
            <person name="Xu D."/>
            <person name="Zhang Y."/>
        </authorList>
    </citation>
    <scope>NUCLEOTIDE SEQUENCE [LARGE SCALE GENOMIC DNA]</scope>
    <source>
        <strain evidence="2">cv. Niubang</strain>
    </source>
</reference>
<dbReference type="EMBL" id="CM042048">
    <property type="protein sequence ID" value="KAI3758261.1"/>
    <property type="molecule type" value="Genomic_DNA"/>
</dbReference>
<protein>
    <submittedName>
        <fullName evidence="1">Uncharacterized protein</fullName>
    </submittedName>
</protein>
<organism evidence="1 2">
    <name type="scientific">Arctium lappa</name>
    <name type="common">Greater burdock</name>
    <name type="synonym">Lappa major</name>
    <dbReference type="NCBI Taxonomy" id="4217"/>
    <lineage>
        <taxon>Eukaryota</taxon>
        <taxon>Viridiplantae</taxon>
        <taxon>Streptophyta</taxon>
        <taxon>Embryophyta</taxon>
        <taxon>Tracheophyta</taxon>
        <taxon>Spermatophyta</taxon>
        <taxon>Magnoliopsida</taxon>
        <taxon>eudicotyledons</taxon>
        <taxon>Gunneridae</taxon>
        <taxon>Pentapetalae</taxon>
        <taxon>asterids</taxon>
        <taxon>campanulids</taxon>
        <taxon>Asterales</taxon>
        <taxon>Asteraceae</taxon>
        <taxon>Carduoideae</taxon>
        <taxon>Cardueae</taxon>
        <taxon>Arctiinae</taxon>
        <taxon>Arctium</taxon>
    </lineage>
</organism>
<comment type="caution">
    <text evidence="1">The sequence shown here is derived from an EMBL/GenBank/DDBJ whole genome shotgun (WGS) entry which is preliminary data.</text>
</comment>
<proteinExistence type="predicted"/>
<evidence type="ECO:0000313" key="2">
    <source>
        <dbReference type="Proteomes" id="UP001055879"/>
    </source>
</evidence>
<reference evidence="1 2" key="2">
    <citation type="journal article" date="2022" name="Mol. Ecol. Resour.">
        <title>The genomes of chicory, endive, great burdock and yacon provide insights into Asteraceae paleo-polyploidization history and plant inulin production.</title>
        <authorList>
            <person name="Fan W."/>
            <person name="Wang S."/>
            <person name="Wang H."/>
            <person name="Wang A."/>
            <person name="Jiang F."/>
            <person name="Liu H."/>
            <person name="Zhao H."/>
            <person name="Xu D."/>
            <person name="Zhang Y."/>
        </authorList>
    </citation>
    <scope>NUCLEOTIDE SEQUENCE [LARGE SCALE GENOMIC DNA]</scope>
    <source>
        <strain evidence="2">cv. Niubang</strain>
    </source>
</reference>
<gene>
    <name evidence="1" type="ORF">L6452_05817</name>
</gene>
<accession>A0ACB9EIH5</accession>
<evidence type="ECO:0000313" key="1">
    <source>
        <dbReference type="EMBL" id="KAI3758261.1"/>
    </source>
</evidence>
<sequence length="175" mass="19599">MSERMREAAREDFWKNDGWIFVEWRRDVVSIKLDKRVFHVSVEGFKGSLVDGFGKLNSSPWFASDFDSEIPSKDYLDSYVGLDEGEETEFSSNKGNNRRPHVQPLDVLVPPSRFSKETLFPVPNIGNNTSKGDDLASPLPCEQKCVNDPFKLPSTNVFGAKVDPISEPISTGGNI</sequence>
<dbReference type="Proteomes" id="UP001055879">
    <property type="component" value="Linkage Group LG02"/>
</dbReference>
<keyword evidence="2" id="KW-1185">Reference proteome</keyword>
<name>A0ACB9EIH5_ARCLA</name>